<dbReference type="AlphaFoldDB" id="A0A4Q5LY13"/>
<name>A0A4Q5LY13_9BACT</name>
<protein>
    <submittedName>
        <fullName evidence="1">Uncharacterized protein</fullName>
    </submittedName>
</protein>
<evidence type="ECO:0000313" key="1">
    <source>
        <dbReference type="EMBL" id="RYU94741.1"/>
    </source>
</evidence>
<sequence length="169" mass="19743">MIKKLSILIVVSSILLFFCFNPIVILTEKGYDPIDTKPMYKGDSLNIIKGFDFETGNWKMYLVIAKSDMSSLSIDMPDGNVFETTDKELLKEMQRNFYLSYEKSDVSTVESELILIREDKFVLRANIQIDNNLQGIQHQSFGWLKAIRKNQLSMYFRKFNRVYVPVIFL</sequence>
<accession>A0A4Q5LY13</accession>
<evidence type="ECO:0000313" key="2">
    <source>
        <dbReference type="Proteomes" id="UP000293162"/>
    </source>
</evidence>
<dbReference type="OrthoDB" id="1249507at2"/>
<organism evidence="1 2">
    <name type="scientific">Emticicia agri</name>
    <dbReference type="NCBI Taxonomy" id="2492393"/>
    <lineage>
        <taxon>Bacteria</taxon>
        <taxon>Pseudomonadati</taxon>
        <taxon>Bacteroidota</taxon>
        <taxon>Cytophagia</taxon>
        <taxon>Cytophagales</taxon>
        <taxon>Leadbetterellaceae</taxon>
        <taxon>Emticicia</taxon>
    </lineage>
</organism>
<reference evidence="1 2" key="1">
    <citation type="submission" date="2019-02" db="EMBL/GenBank/DDBJ databases">
        <title>Bacterial novel species Emticicia sp. 17J42-9 isolated from soil.</title>
        <authorList>
            <person name="Jung H.-Y."/>
        </authorList>
    </citation>
    <scope>NUCLEOTIDE SEQUENCE [LARGE SCALE GENOMIC DNA]</scope>
    <source>
        <strain evidence="1 2">17J42-9</strain>
    </source>
</reference>
<keyword evidence="2" id="KW-1185">Reference proteome</keyword>
<dbReference type="Proteomes" id="UP000293162">
    <property type="component" value="Unassembled WGS sequence"/>
</dbReference>
<dbReference type="RefSeq" id="WP_130022151.1">
    <property type="nucleotide sequence ID" value="NZ_SEWF01000022.1"/>
</dbReference>
<proteinExistence type="predicted"/>
<comment type="caution">
    <text evidence="1">The sequence shown here is derived from an EMBL/GenBank/DDBJ whole genome shotgun (WGS) entry which is preliminary data.</text>
</comment>
<gene>
    <name evidence="1" type="ORF">EWM59_15525</name>
</gene>
<dbReference type="EMBL" id="SEWF01000022">
    <property type="protein sequence ID" value="RYU94741.1"/>
    <property type="molecule type" value="Genomic_DNA"/>
</dbReference>